<comment type="subcellular location">
    <subcellularLocation>
        <location evidence="2">Cytoplasm</location>
        <location evidence="2">Stress granule</location>
    </subcellularLocation>
    <subcellularLocation>
        <location evidence="1">Nucleus</location>
    </subcellularLocation>
</comment>
<evidence type="ECO:0000256" key="6">
    <source>
        <dbReference type="SAM" id="MobiDB-lite"/>
    </source>
</evidence>
<evidence type="ECO:0000256" key="2">
    <source>
        <dbReference type="ARBA" id="ARBA00004210"/>
    </source>
</evidence>
<name>A0A6I9X6A6_9HYME</name>
<dbReference type="GO" id="GO:0005634">
    <property type="term" value="C:nucleus"/>
    <property type="evidence" value="ECO:0007669"/>
    <property type="project" value="UniProtKB-SubCell"/>
</dbReference>
<evidence type="ECO:0000313" key="8">
    <source>
        <dbReference type="RefSeq" id="XP_011639973.2"/>
    </source>
</evidence>
<feature type="compositionally biased region" description="Polar residues" evidence="6">
    <location>
        <begin position="171"/>
        <end position="180"/>
    </location>
</feature>
<gene>
    <name evidence="8" type="primary">LOC105429019</name>
</gene>
<comment type="similarity">
    <text evidence="3">Belongs to the MCRIP family.</text>
</comment>
<dbReference type="GO" id="GO:0010494">
    <property type="term" value="C:cytoplasmic stress granule"/>
    <property type="evidence" value="ECO:0007669"/>
    <property type="project" value="UniProtKB-SubCell"/>
</dbReference>
<dbReference type="AlphaFoldDB" id="A0A6I9X6A6"/>
<dbReference type="RefSeq" id="XP_011639973.2">
    <property type="nucleotide sequence ID" value="XM_011641671.2"/>
</dbReference>
<dbReference type="GeneID" id="105429019"/>
<dbReference type="Pfam" id="PF14799">
    <property type="entry name" value="FAM195"/>
    <property type="match status" value="1"/>
</dbReference>
<reference evidence="8" key="1">
    <citation type="submission" date="2025-08" db="UniProtKB">
        <authorList>
            <consortium name="RefSeq"/>
        </authorList>
    </citation>
    <scope>IDENTIFICATION</scope>
</reference>
<evidence type="ECO:0000313" key="7">
    <source>
        <dbReference type="Proteomes" id="UP000504615"/>
    </source>
</evidence>
<evidence type="ECO:0000256" key="4">
    <source>
        <dbReference type="ARBA" id="ARBA00022490"/>
    </source>
</evidence>
<keyword evidence="7" id="KW-1185">Reference proteome</keyword>
<evidence type="ECO:0000256" key="5">
    <source>
        <dbReference type="ARBA" id="ARBA00023242"/>
    </source>
</evidence>
<evidence type="ECO:0000256" key="3">
    <source>
        <dbReference type="ARBA" id="ARBA00010821"/>
    </source>
</evidence>
<feature type="compositionally biased region" description="Basic and acidic residues" evidence="6">
    <location>
        <begin position="151"/>
        <end position="167"/>
    </location>
</feature>
<evidence type="ECO:0000256" key="1">
    <source>
        <dbReference type="ARBA" id="ARBA00004123"/>
    </source>
</evidence>
<keyword evidence="4" id="KW-0963">Cytoplasm</keyword>
<sequence length="226" mass="26114">MGSRDEEKRVYGAYWKSMRTLACCHIAYAFVRFHESNERERRGNNRLYLFLRSFYPYSSNSQSTLRSEHHVLPYQPAHFPPPFVNLRSESAEGRVVAIVDSQRRVGFDTAVRDTAATFSPLSAALDPRASFASRRSHVQAACPGHRHPSRRQIEPHRRRETGRDTELGKMSSRSQMTTMNGKRPSSLPSRHQPETLAQHFDLIKYIYDSWNSVSRELDMCHQSTTQ</sequence>
<dbReference type="OrthoDB" id="8170061at2759"/>
<organism evidence="7 8">
    <name type="scientific">Pogonomyrmex barbatus</name>
    <name type="common">red harvester ant</name>
    <dbReference type="NCBI Taxonomy" id="144034"/>
    <lineage>
        <taxon>Eukaryota</taxon>
        <taxon>Metazoa</taxon>
        <taxon>Ecdysozoa</taxon>
        <taxon>Arthropoda</taxon>
        <taxon>Hexapoda</taxon>
        <taxon>Insecta</taxon>
        <taxon>Pterygota</taxon>
        <taxon>Neoptera</taxon>
        <taxon>Endopterygota</taxon>
        <taxon>Hymenoptera</taxon>
        <taxon>Apocrita</taxon>
        <taxon>Aculeata</taxon>
        <taxon>Formicoidea</taxon>
        <taxon>Formicidae</taxon>
        <taxon>Myrmicinae</taxon>
        <taxon>Pogonomyrmex</taxon>
    </lineage>
</organism>
<feature type="region of interest" description="Disordered" evidence="6">
    <location>
        <begin position="139"/>
        <end position="191"/>
    </location>
</feature>
<dbReference type="Proteomes" id="UP000504615">
    <property type="component" value="Unplaced"/>
</dbReference>
<dbReference type="KEGG" id="pbar:105429019"/>
<accession>A0A6I9X6A6</accession>
<proteinExistence type="inferred from homology"/>
<keyword evidence="5" id="KW-0539">Nucleus</keyword>
<dbReference type="InterPro" id="IPR029428">
    <property type="entry name" value="MCRIP"/>
</dbReference>
<protein>
    <submittedName>
        <fullName evidence="8">Uncharacterized protein LOC105429019</fullName>
    </submittedName>
</protein>